<evidence type="ECO:0000313" key="2">
    <source>
        <dbReference type="Proteomes" id="UP001497535"/>
    </source>
</evidence>
<proteinExistence type="predicted"/>
<name>A0ACB0XM63_MELEN</name>
<organism evidence="1 2">
    <name type="scientific">Meloidogyne enterolobii</name>
    <name type="common">Root-knot nematode worm</name>
    <name type="synonym">Meloidogyne mayaguensis</name>
    <dbReference type="NCBI Taxonomy" id="390850"/>
    <lineage>
        <taxon>Eukaryota</taxon>
        <taxon>Metazoa</taxon>
        <taxon>Ecdysozoa</taxon>
        <taxon>Nematoda</taxon>
        <taxon>Chromadorea</taxon>
        <taxon>Rhabditida</taxon>
        <taxon>Tylenchina</taxon>
        <taxon>Tylenchomorpha</taxon>
        <taxon>Tylenchoidea</taxon>
        <taxon>Meloidogynidae</taxon>
        <taxon>Meloidogyninae</taxon>
        <taxon>Meloidogyne</taxon>
    </lineage>
</organism>
<gene>
    <name evidence="1" type="ORF">MENTE1834_LOCUS1085</name>
</gene>
<dbReference type="EMBL" id="CAVMJV010000001">
    <property type="protein sequence ID" value="CAK5008545.1"/>
    <property type="molecule type" value="Genomic_DNA"/>
</dbReference>
<reference evidence="1" key="1">
    <citation type="submission" date="2023-11" db="EMBL/GenBank/DDBJ databases">
        <authorList>
            <person name="Poullet M."/>
        </authorList>
    </citation>
    <scope>NUCLEOTIDE SEQUENCE</scope>
    <source>
        <strain evidence="1">E1834</strain>
    </source>
</reference>
<sequence length="714" mass="80692">MESARSGFLSPEQQIESSVSISLSTPLKENLNDTTDTAHFPTEDLPDLDENGLLDWSDKKLVKSLPREKCAELIKLKRNILRLNVSRNSLRSIDCALLPLEKCFEIDASQNELTQLQQFLQLIQTLKKLNLADNRMNSLGCLDTFVNLQWLNFSHNRIEICSFENIHTLIPSQNLRILDLGGNLISDLCEINYLRGFTYLESLTVLGNNFASPDGCKFSYRPFVYSCILGELKILDGVCLSEGEVLKGEWLHSNRKTRSFRPGSGSHAQLCAFLLLECPLVSKELPIEGVNDDRLKKIIQKRREYKDVRLHHHSTPSLTYGKRQQFMSTTVSPISRFNTTPRGGTILKNINFSPPSSPRNKNLEEKTTKNWRVNTVVSSNKEQQKLIDDSANFTPTTISVALPQTPKTARKDEDLNINGTQSSQLKTTFETSTFVNDTIPQQPQQQPPKDFPQIGILRSASIHPSPNPRPFNIVRNATFSHPSPKLSNNLKTSENIKVPLLGKATEKKKTKAVGCFRSVLAQKLRRRSTAPMQQPTTTNSEQTRNQLLQKRVDKLNEQNNMLFEIGEENVKTLQQLAGRLEQVESALTTQINQNRTLCDLLLPTPTHLTTKKMDGTNSVLVSWENIIPILNAIDHYDVFVNEKQVGKVVARNKRLLITDTNLNEDMRVSVQACFSKLNNARSQKAEIILHATEEDEKGEEDSPDGKENEKERIS</sequence>
<comment type="caution">
    <text evidence="1">The sequence shown here is derived from an EMBL/GenBank/DDBJ whole genome shotgun (WGS) entry which is preliminary data.</text>
</comment>
<protein>
    <submittedName>
        <fullName evidence="1">Uncharacterized protein</fullName>
    </submittedName>
</protein>
<keyword evidence="2" id="KW-1185">Reference proteome</keyword>
<dbReference type="Proteomes" id="UP001497535">
    <property type="component" value="Unassembled WGS sequence"/>
</dbReference>
<evidence type="ECO:0000313" key="1">
    <source>
        <dbReference type="EMBL" id="CAK5008545.1"/>
    </source>
</evidence>
<accession>A0ACB0XM63</accession>